<dbReference type="GO" id="GO:0005783">
    <property type="term" value="C:endoplasmic reticulum"/>
    <property type="evidence" value="ECO:0007669"/>
    <property type="project" value="TreeGrafter"/>
</dbReference>
<gene>
    <name evidence="8" type="ORF">DHEL01_v205946</name>
</gene>
<dbReference type="Gene3D" id="2.60.120.620">
    <property type="entry name" value="q2cbj1_9rhob like domain"/>
    <property type="match status" value="1"/>
</dbReference>
<accession>A0A2P5HZL4</accession>
<evidence type="ECO:0000256" key="4">
    <source>
        <dbReference type="ARBA" id="ARBA00023002"/>
    </source>
</evidence>
<dbReference type="STRING" id="158607.A0A2P5HZL4"/>
<evidence type="ECO:0000313" key="9">
    <source>
        <dbReference type="Proteomes" id="UP000094444"/>
    </source>
</evidence>
<feature type="domain" description="Prolyl 4-hydroxylase alpha subunit" evidence="7">
    <location>
        <begin position="91"/>
        <end position="311"/>
    </location>
</feature>
<dbReference type="InterPro" id="IPR006620">
    <property type="entry name" value="Pro_4_hyd_alph"/>
</dbReference>
<dbReference type="InParanoid" id="A0A2P5HZL4"/>
<dbReference type="Pfam" id="PF13640">
    <property type="entry name" value="2OG-FeII_Oxy_3"/>
    <property type="match status" value="1"/>
</dbReference>
<dbReference type="PANTHER" id="PTHR10869">
    <property type="entry name" value="PROLYL 4-HYDROXYLASE ALPHA SUBUNIT"/>
    <property type="match status" value="1"/>
</dbReference>
<dbReference type="GO" id="GO:0005506">
    <property type="term" value="F:iron ion binding"/>
    <property type="evidence" value="ECO:0007669"/>
    <property type="project" value="InterPro"/>
</dbReference>
<dbReference type="GO" id="GO:0004656">
    <property type="term" value="F:procollagen-proline 4-dioxygenase activity"/>
    <property type="evidence" value="ECO:0007669"/>
    <property type="project" value="TreeGrafter"/>
</dbReference>
<dbReference type="GO" id="GO:0031418">
    <property type="term" value="F:L-ascorbic acid binding"/>
    <property type="evidence" value="ECO:0007669"/>
    <property type="project" value="InterPro"/>
</dbReference>
<name>A0A2P5HZL4_DIAHE</name>
<feature type="region of interest" description="Disordered" evidence="6">
    <location>
        <begin position="227"/>
        <end position="250"/>
    </location>
</feature>
<evidence type="ECO:0000256" key="1">
    <source>
        <dbReference type="ARBA" id="ARBA00001961"/>
    </source>
</evidence>
<dbReference type="Proteomes" id="UP000094444">
    <property type="component" value="Unassembled WGS sequence"/>
</dbReference>
<organism evidence="8 9">
    <name type="scientific">Diaporthe helianthi</name>
    <dbReference type="NCBI Taxonomy" id="158607"/>
    <lineage>
        <taxon>Eukaryota</taxon>
        <taxon>Fungi</taxon>
        <taxon>Dikarya</taxon>
        <taxon>Ascomycota</taxon>
        <taxon>Pezizomycotina</taxon>
        <taxon>Sordariomycetes</taxon>
        <taxon>Sordariomycetidae</taxon>
        <taxon>Diaporthales</taxon>
        <taxon>Diaporthaceae</taxon>
        <taxon>Diaporthe</taxon>
    </lineage>
</organism>
<proteinExistence type="predicted"/>
<evidence type="ECO:0000259" key="7">
    <source>
        <dbReference type="SMART" id="SM00702"/>
    </source>
</evidence>
<evidence type="ECO:0000256" key="5">
    <source>
        <dbReference type="ARBA" id="ARBA00023004"/>
    </source>
</evidence>
<comment type="cofactor">
    <cofactor evidence="1">
        <name>L-ascorbate</name>
        <dbReference type="ChEBI" id="CHEBI:38290"/>
    </cofactor>
</comment>
<evidence type="ECO:0000256" key="6">
    <source>
        <dbReference type="SAM" id="MobiDB-lite"/>
    </source>
</evidence>
<dbReference type="InterPro" id="IPR044862">
    <property type="entry name" value="Pro_4_hyd_alph_FE2OG_OXY"/>
</dbReference>
<dbReference type="EMBL" id="MAVT02000459">
    <property type="protein sequence ID" value="POS75659.1"/>
    <property type="molecule type" value="Genomic_DNA"/>
</dbReference>
<keyword evidence="3" id="KW-0223">Dioxygenase</keyword>
<feature type="compositionally biased region" description="Basic and acidic residues" evidence="6">
    <location>
        <begin position="237"/>
        <end position="250"/>
    </location>
</feature>
<sequence length="317" mass="34836">MAVSSSPPPASSRSPTNLPGRGLGAVLVALVLASFSSLNISSHLGHFYSIYSPPLCKLPIPFILAWCPVVKGPTFVCEAGTYGTQIVSLDPLLVYIHSFLRPAEIESLLNTADPLFKPSTVTKNGRKVGSDERTSSTAGLPLEDPAVQCVLNRASRFMGLLMREDVDEMGPPQLVRYSAGQKFNIHHDWYDRPQWAYDGSNRQFNRIASFFAVLQDNCTDGETYFPSVGPPAGNGDTTDKQGRPPQEPRRWVRSDPVWREHESGGLAFRPIRGNALFWLNLQADGTGHEKTMHAGLPVGSGIKTAINIWPRQFYTVN</sequence>
<keyword evidence="5" id="KW-0408">Iron</keyword>
<dbReference type="InterPro" id="IPR045054">
    <property type="entry name" value="P4HA-like"/>
</dbReference>
<feature type="region of interest" description="Disordered" evidence="6">
    <location>
        <begin position="121"/>
        <end position="140"/>
    </location>
</feature>
<dbReference type="PANTHER" id="PTHR10869:SF242">
    <property type="entry name" value="PROLYL 4-HYDROXYLASE ALPHA SUBUNIT DOMAIN-CONTAINING PROTEIN"/>
    <property type="match status" value="1"/>
</dbReference>
<evidence type="ECO:0000313" key="8">
    <source>
        <dbReference type="EMBL" id="POS75659.1"/>
    </source>
</evidence>
<keyword evidence="9" id="KW-1185">Reference proteome</keyword>
<reference evidence="8" key="1">
    <citation type="submission" date="2017-09" db="EMBL/GenBank/DDBJ databases">
        <title>Polyketide synthases of a Diaporthe helianthi virulent isolate.</title>
        <authorList>
            <person name="Baroncelli R."/>
        </authorList>
    </citation>
    <scope>NUCLEOTIDE SEQUENCE [LARGE SCALE GENOMIC DNA]</scope>
    <source>
        <strain evidence="8">7/96</strain>
    </source>
</reference>
<evidence type="ECO:0000256" key="3">
    <source>
        <dbReference type="ARBA" id="ARBA00022964"/>
    </source>
</evidence>
<keyword evidence="4" id="KW-0560">Oxidoreductase</keyword>
<protein>
    <recommendedName>
        <fullName evidence="7">Prolyl 4-hydroxylase alpha subunit domain-containing protein</fullName>
    </recommendedName>
</protein>
<comment type="caution">
    <text evidence="8">The sequence shown here is derived from an EMBL/GenBank/DDBJ whole genome shotgun (WGS) entry which is preliminary data.</text>
</comment>
<dbReference type="AlphaFoldDB" id="A0A2P5HZL4"/>
<dbReference type="SMART" id="SM00702">
    <property type="entry name" value="P4Hc"/>
    <property type="match status" value="1"/>
</dbReference>
<evidence type="ECO:0000256" key="2">
    <source>
        <dbReference type="ARBA" id="ARBA00022723"/>
    </source>
</evidence>
<keyword evidence="2" id="KW-0479">Metal-binding</keyword>
<dbReference type="OrthoDB" id="420380at2759"/>